<gene>
    <name evidence="10" type="ORF">DES51_11154</name>
</gene>
<evidence type="ECO:0000256" key="6">
    <source>
        <dbReference type="ARBA" id="ARBA00022982"/>
    </source>
</evidence>
<dbReference type="Gene3D" id="3.40.50.360">
    <property type="match status" value="1"/>
</dbReference>
<keyword evidence="5" id="KW-0274">FAD</keyword>
<comment type="cofactor">
    <cofactor evidence="1">
        <name>Fe cation</name>
        <dbReference type="ChEBI" id="CHEBI:24875"/>
    </cofactor>
</comment>
<proteinExistence type="inferred from homology"/>
<keyword evidence="7" id="KW-0408">Iron</keyword>
<dbReference type="Gene3D" id="3.30.390.30">
    <property type="match status" value="1"/>
</dbReference>
<dbReference type="SMART" id="SM00849">
    <property type="entry name" value="Lactamase_B"/>
    <property type="match status" value="1"/>
</dbReference>
<evidence type="ECO:0000256" key="5">
    <source>
        <dbReference type="ARBA" id="ARBA00022827"/>
    </source>
</evidence>
<dbReference type="STRING" id="1034346.GCA_000313565_03222"/>
<dbReference type="InterPro" id="IPR008254">
    <property type="entry name" value="Flavodoxin/NO_synth"/>
</dbReference>
<dbReference type="InterPro" id="IPR016156">
    <property type="entry name" value="FAD/NAD-linked_Rdtase_dimer_sf"/>
</dbReference>
<dbReference type="InterPro" id="IPR023753">
    <property type="entry name" value="FAD/NAD-binding_dom"/>
</dbReference>
<evidence type="ECO:0000313" key="10">
    <source>
        <dbReference type="EMBL" id="PXX77304.1"/>
    </source>
</evidence>
<evidence type="ECO:0000259" key="9">
    <source>
        <dbReference type="PROSITE" id="PS50903"/>
    </source>
</evidence>
<dbReference type="GO" id="GO:0016651">
    <property type="term" value="F:oxidoreductase activity, acting on NAD(P)H"/>
    <property type="evidence" value="ECO:0007669"/>
    <property type="project" value="UniProtKB-ARBA"/>
</dbReference>
<dbReference type="InterPro" id="IPR024934">
    <property type="entry name" value="Rubredoxin-like_dom"/>
</dbReference>
<keyword evidence="11" id="KW-1185">Reference proteome</keyword>
<dbReference type="CDD" id="cd00350">
    <property type="entry name" value="rubredoxin_like"/>
    <property type="match status" value="1"/>
</dbReference>
<dbReference type="EMBL" id="QJKH01000011">
    <property type="protein sequence ID" value="PXX77304.1"/>
    <property type="molecule type" value="Genomic_DNA"/>
</dbReference>
<dbReference type="PRINTS" id="PR00469">
    <property type="entry name" value="PNDRDTASEII"/>
</dbReference>
<evidence type="ECO:0000313" key="11">
    <source>
        <dbReference type="Proteomes" id="UP000247612"/>
    </source>
</evidence>
<dbReference type="InterPro" id="IPR051285">
    <property type="entry name" value="NADH_oxidoreductase_modular"/>
</dbReference>
<dbReference type="SUPFAM" id="SSF57802">
    <property type="entry name" value="Rubredoxin-like"/>
    <property type="match status" value="1"/>
</dbReference>
<dbReference type="InterPro" id="IPR029039">
    <property type="entry name" value="Flavoprotein-like_sf"/>
</dbReference>
<keyword evidence="4" id="KW-0285">Flavoprotein</keyword>
<dbReference type="PANTHER" id="PTHR32145">
    <property type="entry name" value="DIFLAVIN FLAVOPROTEIN A 2-RELATED"/>
    <property type="match status" value="1"/>
</dbReference>
<dbReference type="SUPFAM" id="SSF52218">
    <property type="entry name" value="Flavoproteins"/>
    <property type="match status" value="1"/>
</dbReference>
<reference evidence="10 11" key="1">
    <citation type="submission" date="2018-05" db="EMBL/GenBank/DDBJ databases">
        <title>Genomic Encyclopedia of Type Strains, Phase IV (KMG-IV): sequencing the most valuable type-strain genomes for metagenomic binning, comparative biology and taxonomic classification.</title>
        <authorList>
            <person name="Goeker M."/>
        </authorList>
    </citation>
    <scope>NUCLEOTIDE SEQUENCE [LARGE SCALE GENOMIC DNA]</scope>
    <source>
        <strain evidence="10 11">JC118</strain>
    </source>
</reference>
<dbReference type="Pfam" id="PF19583">
    <property type="entry name" value="ODP"/>
    <property type="match status" value="1"/>
</dbReference>
<dbReference type="PROSITE" id="PS50902">
    <property type="entry name" value="FLAVODOXIN_LIKE"/>
    <property type="match status" value="1"/>
</dbReference>
<dbReference type="AlphaFoldDB" id="A0A318KGM9"/>
<keyword evidence="6" id="KW-0249">Electron transport</keyword>
<dbReference type="InterPro" id="IPR036866">
    <property type="entry name" value="RibonucZ/Hydroxyglut_hydro"/>
</dbReference>
<dbReference type="Pfam" id="PF00258">
    <property type="entry name" value="Flavodoxin_1"/>
    <property type="match status" value="1"/>
</dbReference>
<protein>
    <submittedName>
        <fullName evidence="10">Flavorubredoxin</fullName>
    </submittedName>
</protein>
<dbReference type="SUPFAM" id="SSF56281">
    <property type="entry name" value="Metallo-hydrolase/oxidoreductase"/>
    <property type="match status" value="1"/>
</dbReference>
<feature type="domain" description="Flavodoxin-like" evidence="8">
    <location>
        <begin position="255"/>
        <end position="393"/>
    </location>
</feature>
<dbReference type="Pfam" id="PF07992">
    <property type="entry name" value="Pyr_redox_2"/>
    <property type="match status" value="1"/>
</dbReference>
<dbReference type="InterPro" id="IPR036188">
    <property type="entry name" value="FAD/NAD-bd_sf"/>
</dbReference>
<dbReference type="InterPro" id="IPR045761">
    <property type="entry name" value="ODP_dom"/>
</dbReference>
<dbReference type="GO" id="GO:0010181">
    <property type="term" value="F:FMN binding"/>
    <property type="evidence" value="ECO:0007669"/>
    <property type="project" value="InterPro"/>
</dbReference>
<dbReference type="OrthoDB" id="9807946at2"/>
<dbReference type="Gene3D" id="3.60.15.10">
    <property type="entry name" value="Ribonuclease Z/Hydroxyacylglutathione hydrolase-like"/>
    <property type="match status" value="1"/>
</dbReference>
<dbReference type="PRINTS" id="PR00368">
    <property type="entry name" value="FADPNR"/>
</dbReference>
<organism evidence="10 11">
    <name type="scientific">Dielma fastidiosa</name>
    <dbReference type="NCBI Taxonomy" id="1034346"/>
    <lineage>
        <taxon>Bacteria</taxon>
        <taxon>Bacillati</taxon>
        <taxon>Bacillota</taxon>
        <taxon>Erysipelotrichia</taxon>
        <taxon>Erysipelotrichales</taxon>
        <taxon>Erysipelotrichaceae</taxon>
        <taxon>Dielma</taxon>
    </lineage>
</organism>
<evidence type="ECO:0000256" key="3">
    <source>
        <dbReference type="ARBA" id="ARBA00022448"/>
    </source>
</evidence>
<dbReference type="GO" id="GO:0005506">
    <property type="term" value="F:iron ion binding"/>
    <property type="evidence" value="ECO:0007669"/>
    <property type="project" value="InterPro"/>
</dbReference>
<comment type="caution">
    <text evidence="10">The sequence shown here is derived from an EMBL/GenBank/DDBJ whole genome shotgun (WGS) entry which is preliminary data.</text>
</comment>
<dbReference type="SUPFAM" id="SSF51905">
    <property type="entry name" value="FAD/NAD(P)-binding domain"/>
    <property type="match status" value="1"/>
</dbReference>
<evidence type="ECO:0000256" key="2">
    <source>
        <dbReference type="ARBA" id="ARBA00007121"/>
    </source>
</evidence>
<sequence>MKTLELKKGFTWTGILDKELKVFDIIMETEFGTSYNSYILKTSDKTVLFETAKEKFFDEYLAELKQITDIEDIDTIVVNHTEPDHAGSVGRLLELNPNIKIVGTACALNFLKEIINRDFNKQAVKENDEIKIGDKTLRFMPLPNLHWPDTMYTYIVEDKTLVTCDSFGAHYAFDGILLSRLADQAGYQRALKYYFDNILGPFKPFMVKALNRIQDLEVELICTGHGPVIDCGIDELMKQYREWSEGCEPNAKKTVVMPYVSAYGYTGLVAEAIAEGLRTAGDINVLLYDMVEADADEVLKEIEKADGLLFGSPTILQDALKPIWDLTTAIHAPTHGGKLASAFGSYAWSGEAVNNLTERLKQLKMKVVDGYRVKLRPSAAELEGAVAYGHDFGCLLLDKPKVKPASKPKLVKCLICGEVFEEGTEICPVCGVGKENFVPYEDTASEFHKDSNELFLIIGNGAAGLNAAAAIRERNQSASVVLLGDEKSLPYNRPMLTKTLLADFEPSQLLIHDEAWYQEKNILNLTDLHAAKLLIDEKEVVLSNGDHLRYDKLILATGAECFIPPIAGADQEGVLALRRIEDVHKLNQRLPKVKQAVVIGGGVLGLEAAWELSRHASVTVLELAPQLMGRQLDVAASSMLEESIRLAGINTQTNVSIQAIEGNQGQVSGVRLADGTFYPAELVLISCGIKANTSLAIEAGIECGRAIKVDEHCSTSAADIYAAGDCAEFKGINYGNWEQALSMGKTAGANAAGEAVSYSLISPGLSFQGMNTALYAYGDNGKQKDQTYRSVLMRDDEHHTLESLYFKNNELCGFILLGDVSKMTVLLNAVNEKQTFAEMFK</sequence>
<dbReference type="InterPro" id="IPR001279">
    <property type="entry name" value="Metallo-B-lactamas"/>
</dbReference>
<evidence type="ECO:0000256" key="4">
    <source>
        <dbReference type="ARBA" id="ARBA00022630"/>
    </source>
</evidence>
<dbReference type="Proteomes" id="UP000247612">
    <property type="component" value="Unassembled WGS sequence"/>
</dbReference>
<feature type="domain" description="Rubredoxin-like" evidence="9">
    <location>
        <begin position="408"/>
        <end position="440"/>
    </location>
</feature>
<evidence type="ECO:0000256" key="1">
    <source>
        <dbReference type="ARBA" id="ARBA00001962"/>
    </source>
</evidence>
<dbReference type="PANTHER" id="PTHR32145:SF11">
    <property type="entry name" value="DIFLAVIN FLAVOPROTEIN A 2-RELATED"/>
    <property type="match status" value="1"/>
</dbReference>
<name>A0A318KGM9_9FIRM</name>
<dbReference type="Gene3D" id="3.50.50.60">
    <property type="entry name" value="FAD/NAD(P)-binding domain"/>
    <property type="match status" value="2"/>
</dbReference>
<comment type="similarity">
    <text evidence="2">In the N-terminal section; belongs to the zinc metallo-hydrolase group 3 family.</text>
</comment>
<dbReference type="CDD" id="cd07709">
    <property type="entry name" value="flavodiiron_proteins_MBL-fold"/>
    <property type="match status" value="1"/>
</dbReference>
<evidence type="ECO:0000256" key="7">
    <source>
        <dbReference type="ARBA" id="ARBA00023004"/>
    </source>
</evidence>
<dbReference type="PROSITE" id="PS50903">
    <property type="entry name" value="RUBREDOXIN_LIKE"/>
    <property type="match status" value="1"/>
</dbReference>
<dbReference type="RefSeq" id="WP_022939500.1">
    <property type="nucleotide sequence ID" value="NZ_CABKRQ010000010.1"/>
</dbReference>
<accession>A0A318KGM9</accession>
<evidence type="ECO:0000259" key="8">
    <source>
        <dbReference type="PROSITE" id="PS50902"/>
    </source>
</evidence>
<keyword evidence="3" id="KW-0813">Transport</keyword>